<dbReference type="InterPro" id="IPR038765">
    <property type="entry name" value="Papain-like_cys_pep_sf"/>
</dbReference>
<protein>
    <recommendedName>
        <fullName evidence="3">Ubiquitin-like protease family profile domain-containing protein</fullName>
    </recommendedName>
</protein>
<dbReference type="AlphaFoldDB" id="A0A8T1D492"/>
<name>A0A8T1D492_9STRA</name>
<dbReference type="VEuPathDB" id="FungiDB:PC110_g14879"/>
<proteinExistence type="predicted"/>
<dbReference type="EMBL" id="RCMK01000353">
    <property type="protein sequence ID" value="KAG2934359.1"/>
    <property type="molecule type" value="Genomic_DNA"/>
</dbReference>
<dbReference type="Proteomes" id="UP000736787">
    <property type="component" value="Unassembled WGS sequence"/>
</dbReference>
<dbReference type="Gene3D" id="3.40.395.10">
    <property type="entry name" value="Adenoviral Proteinase, Chain A"/>
    <property type="match status" value="1"/>
</dbReference>
<accession>A0A8T1D492</accession>
<evidence type="ECO:0000313" key="2">
    <source>
        <dbReference type="Proteomes" id="UP000736787"/>
    </source>
</evidence>
<gene>
    <name evidence="1" type="ORF">PC117_g12665</name>
</gene>
<organism evidence="1 2">
    <name type="scientific">Phytophthora cactorum</name>
    <dbReference type="NCBI Taxonomy" id="29920"/>
    <lineage>
        <taxon>Eukaryota</taxon>
        <taxon>Sar</taxon>
        <taxon>Stramenopiles</taxon>
        <taxon>Oomycota</taxon>
        <taxon>Peronosporomycetes</taxon>
        <taxon>Peronosporales</taxon>
        <taxon>Peronosporaceae</taxon>
        <taxon>Phytophthora</taxon>
    </lineage>
</organism>
<comment type="caution">
    <text evidence="1">The sequence shown here is derived from an EMBL/GenBank/DDBJ whole genome shotgun (WGS) entry which is preliminary data.</text>
</comment>
<evidence type="ECO:0000313" key="1">
    <source>
        <dbReference type="EMBL" id="KAG2934359.1"/>
    </source>
</evidence>
<evidence type="ECO:0008006" key="3">
    <source>
        <dbReference type="Google" id="ProtNLM"/>
    </source>
</evidence>
<reference evidence="1" key="1">
    <citation type="submission" date="2018-10" db="EMBL/GenBank/DDBJ databases">
        <title>Effector identification in a new, highly contiguous assembly of the strawberry crown rot pathogen Phytophthora cactorum.</title>
        <authorList>
            <person name="Armitage A.D."/>
            <person name="Nellist C.F."/>
            <person name="Bates H."/>
            <person name="Vickerstaff R.J."/>
            <person name="Harrison R.J."/>
        </authorList>
    </citation>
    <scope>NUCLEOTIDE SEQUENCE</scope>
    <source>
        <strain evidence="1">4040</strain>
    </source>
</reference>
<dbReference type="SUPFAM" id="SSF54001">
    <property type="entry name" value="Cysteine proteinases"/>
    <property type="match status" value="1"/>
</dbReference>
<sequence length="431" mass="48725">MLYSSTAARFEDVYSDFAEFCSSSNRTDNIRCYEQLCTDQSASEVGSLYCPRPQDDIGAHTKLIYHLPCEHLMVVAQEGRGFSELPERALHKRWNMVLAAALHSELDKSASATEEVVDILKLSSNYETKLTASVELRRTTVTLKCSHPFVIPEDLVKSLTAALQTKNLEVQLNTGSKVCASSSTVLDVDASPEATKDLVVKFKSAGPMFSSSRVDAMMNFYQLKKNTVNWKSDVSWLKDDWSASCGVNIESFAAEVGARGMSGEQKRQLHCRLAHDFVEQYNTACLQSHYSMPSTRITTYFWEIVGYLAGNKWMNDSTVNYAIQAITGPRTDVRVLSSHVLRSGFPKRKQTQKLSEVTSVILPVNHKNIHWTLIIVTVNYTRARMIGVHFYDPLAGRPYKMGLECIWRDKFWSFIHRWHKETVGGHDISYC</sequence>